<reference evidence="2" key="1">
    <citation type="submission" date="2015-07" db="EMBL/GenBank/DDBJ databases">
        <title>Transcriptome Assembly of Anthurium amnicola.</title>
        <authorList>
            <person name="Suzuki J."/>
        </authorList>
    </citation>
    <scope>NUCLEOTIDE SEQUENCE</scope>
</reference>
<evidence type="ECO:0000256" key="1">
    <source>
        <dbReference type="SAM" id="MobiDB-lite"/>
    </source>
</evidence>
<gene>
    <name evidence="2" type="primary">Col28a1_2</name>
    <name evidence="2" type="ORF">g.97583</name>
</gene>
<name>A0A1D1ZCD3_9ARAE</name>
<proteinExistence type="predicted"/>
<keyword evidence="2" id="KW-0176">Collagen</keyword>
<feature type="region of interest" description="Disordered" evidence="1">
    <location>
        <begin position="124"/>
        <end position="217"/>
    </location>
</feature>
<protein>
    <submittedName>
        <fullName evidence="2">Collagen alpha-1(XXVIII) chain</fullName>
    </submittedName>
</protein>
<dbReference type="AlphaFoldDB" id="A0A1D1ZCD3"/>
<feature type="non-terminal residue" evidence="2">
    <location>
        <position position="1"/>
    </location>
</feature>
<accession>A0A1D1ZCD3</accession>
<evidence type="ECO:0000313" key="2">
    <source>
        <dbReference type="EMBL" id="JAT64491.1"/>
    </source>
</evidence>
<sequence length="281" mass="29241">GAGGAGEGAGAVVVGVAVGARARVLEELGVGRGAARVGVAVGAAAAVLGPAERVARAPARHPLPPRRHLQLRRAHPVEVHHAPRGAARAVAPAARGGYPLRHHQHRQVVPVHQAHVVEVPPAAAVQGELGQGGRRGRPAPGALHGPRPAVARGAGELAGGGVRGAHGAAPEAPRPPARRRHRPGLALLEGEPGCGERGRPRPGEEPRPHRVPAVVGEGEGCRRNPCMQQHQKTHLLIIHPVEEEPHQQASLLSFALTRKSAKRFLLLLLRFSHSSILLVPT</sequence>
<feature type="compositionally biased region" description="Basic and acidic residues" evidence="1">
    <location>
        <begin position="194"/>
        <end position="208"/>
    </location>
</feature>
<organism evidence="2">
    <name type="scientific">Anthurium amnicola</name>
    <dbReference type="NCBI Taxonomy" id="1678845"/>
    <lineage>
        <taxon>Eukaryota</taxon>
        <taxon>Viridiplantae</taxon>
        <taxon>Streptophyta</taxon>
        <taxon>Embryophyta</taxon>
        <taxon>Tracheophyta</taxon>
        <taxon>Spermatophyta</taxon>
        <taxon>Magnoliopsida</taxon>
        <taxon>Liliopsida</taxon>
        <taxon>Araceae</taxon>
        <taxon>Pothoideae</taxon>
        <taxon>Potheae</taxon>
        <taxon>Anthurium</taxon>
    </lineage>
</organism>
<dbReference type="EMBL" id="GDJX01003445">
    <property type="protein sequence ID" value="JAT64491.1"/>
    <property type="molecule type" value="Transcribed_RNA"/>
</dbReference>
<feature type="compositionally biased region" description="Low complexity" evidence="1">
    <location>
        <begin position="138"/>
        <end position="155"/>
    </location>
</feature>